<dbReference type="Pfam" id="PF08241">
    <property type="entry name" value="Methyltransf_11"/>
    <property type="match status" value="1"/>
</dbReference>
<evidence type="ECO:0000313" key="3">
    <source>
        <dbReference type="Proteomes" id="UP000563898"/>
    </source>
</evidence>
<dbReference type="PANTHER" id="PTHR45036">
    <property type="entry name" value="METHYLTRANSFERASE LIKE 7B"/>
    <property type="match status" value="1"/>
</dbReference>
<dbReference type="GO" id="GO:0032259">
    <property type="term" value="P:methylation"/>
    <property type="evidence" value="ECO:0007669"/>
    <property type="project" value="UniProtKB-KW"/>
</dbReference>
<protein>
    <submittedName>
        <fullName evidence="2">Class I SAM-dependent methyltransferase</fullName>
    </submittedName>
</protein>
<accession>A0A846WHL7</accession>
<dbReference type="GO" id="GO:0008757">
    <property type="term" value="F:S-adenosylmethionine-dependent methyltransferase activity"/>
    <property type="evidence" value="ECO:0007669"/>
    <property type="project" value="InterPro"/>
</dbReference>
<keyword evidence="2" id="KW-0808">Transferase</keyword>
<evidence type="ECO:0000259" key="1">
    <source>
        <dbReference type="Pfam" id="PF08241"/>
    </source>
</evidence>
<dbReference type="EMBL" id="JAAXPC010000001">
    <property type="protein sequence ID" value="NKY00477.1"/>
    <property type="molecule type" value="Genomic_DNA"/>
</dbReference>
<dbReference type="Proteomes" id="UP000563898">
    <property type="component" value="Unassembled WGS sequence"/>
</dbReference>
<dbReference type="SUPFAM" id="SSF53335">
    <property type="entry name" value="S-adenosyl-L-methionine-dependent methyltransferases"/>
    <property type="match status" value="1"/>
</dbReference>
<dbReference type="PANTHER" id="PTHR45036:SF1">
    <property type="entry name" value="METHYLTRANSFERASE LIKE 7A"/>
    <property type="match status" value="1"/>
</dbReference>
<gene>
    <name evidence="2" type="ORF">HGA05_02645</name>
</gene>
<keyword evidence="2" id="KW-0489">Methyltransferase</keyword>
<dbReference type="AlphaFoldDB" id="A0A846WHL7"/>
<organism evidence="2 3">
    <name type="scientific">Gordonia polyisoprenivorans</name>
    <dbReference type="NCBI Taxonomy" id="84595"/>
    <lineage>
        <taxon>Bacteria</taxon>
        <taxon>Bacillati</taxon>
        <taxon>Actinomycetota</taxon>
        <taxon>Actinomycetes</taxon>
        <taxon>Mycobacteriales</taxon>
        <taxon>Gordoniaceae</taxon>
        <taxon>Gordonia</taxon>
    </lineage>
</organism>
<comment type="caution">
    <text evidence="2">The sequence shown here is derived from an EMBL/GenBank/DDBJ whole genome shotgun (WGS) entry which is preliminary data.</text>
</comment>
<evidence type="ECO:0000313" key="2">
    <source>
        <dbReference type="EMBL" id="NKY00477.1"/>
    </source>
</evidence>
<proteinExistence type="predicted"/>
<dbReference type="Gene3D" id="3.40.50.150">
    <property type="entry name" value="Vaccinia Virus protein VP39"/>
    <property type="match status" value="1"/>
</dbReference>
<name>A0A846WHL7_9ACTN</name>
<sequence length="207" mass="22339">MGSGFYDRHLLPRLINLTCGSSVMVPLRGHVCAPLTGHIVEVGFGSGHNIEAYPPAMTRVSAIEPSDDGWLLGADRIAASPVPIDRAGLDGQSLPFPDNTFDGALSTFTMCTIADLPAALAELRRVLKPAAALRFLEHGDAPDPRVQRWQRRLEPVQRRVAGGCHLTRDIPAALTDAGFEITDLDRFYQRGTPKTFGALSLGGARTR</sequence>
<dbReference type="CDD" id="cd02440">
    <property type="entry name" value="AdoMet_MTases"/>
    <property type="match status" value="1"/>
</dbReference>
<dbReference type="InterPro" id="IPR052356">
    <property type="entry name" value="Thiol_S-MT"/>
</dbReference>
<feature type="domain" description="Methyltransferase type 11" evidence="1">
    <location>
        <begin position="40"/>
        <end position="133"/>
    </location>
</feature>
<dbReference type="InterPro" id="IPR029063">
    <property type="entry name" value="SAM-dependent_MTases_sf"/>
</dbReference>
<dbReference type="RefSeq" id="WP_006370776.1">
    <property type="nucleotide sequence ID" value="NZ_JAAXPC010000001.1"/>
</dbReference>
<reference evidence="2 3" key="1">
    <citation type="submission" date="2020-04" db="EMBL/GenBank/DDBJ databases">
        <title>MicrobeNet Type strains.</title>
        <authorList>
            <person name="Nicholson A.C."/>
        </authorList>
    </citation>
    <scope>NUCLEOTIDE SEQUENCE [LARGE SCALE GENOMIC DNA]</scope>
    <source>
        <strain evidence="2 3">ATCC BAA-14</strain>
    </source>
</reference>
<dbReference type="InterPro" id="IPR013216">
    <property type="entry name" value="Methyltransf_11"/>
</dbReference>